<dbReference type="EMBL" id="FOTF01000032">
    <property type="protein sequence ID" value="SFL60465.1"/>
    <property type="molecule type" value="Genomic_DNA"/>
</dbReference>
<evidence type="ECO:0000313" key="2">
    <source>
        <dbReference type="Proteomes" id="UP000199550"/>
    </source>
</evidence>
<dbReference type="AlphaFoldDB" id="A0A1I4J1K4"/>
<keyword evidence="2" id="KW-1185">Reference proteome</keyword>
<proteinExistence type="predicted"/>
<accession>A0A1I4J1K4</accession>
<reference evidence="1 2" key="1">
    <citation type="submission" date="2016-10" db="EMBL/GenBank/DDBJ databases">
        <authorList>
            <person name="de Groot N.N."/>
        </authorList>
    </citation>
    <scope>NUCLEOTIDE SEQUENCE [LARGE SCALE GENOMIC DNA]</scope>
    <source>
        <strain evidence="1 2">DSM 16199</strain>
    </source>
</reference>
<dbReference type="Proteomes" id="UP000199550">
    <property type="component" value="Unassembled WGS sequence"/>
</dbReference>
<gene>
    <name evidence="1" type="ORF">SAMN04488004_1321</name>
</gene>
<sequence>MGWVMMSERDFHRIEVLAQVDDGRLSVQNGPNLLGVTRRQMFRLLKTYRTEGGAGIRYRARGKAPNNQIHDVKRDYAVALVKEKYEDFGPTLAAEMLRNTTGSRSRVRHCANGCRTQVCGCPANSAARFISPDHAVNVLVS</sequence>
<dbReference type="STRING" id="195913.SAMN04488004_1321"/>
<evidence type="ECO:0000313" key="1">
    <source>
        <dbReference type="EMBL" id="SFL60465.1"/>
    </source>
</evidence>
<name>A0A1I4J1K4_9RHOB</name>
<organism evidence="1 2">
    <name type="scientific">Loktanella salsilacus</name>
    <dbReference type="NCBI Taxonomy" id="195913"/>
    <lineage>
        <taxon>Bacteria</taxon>
        <taxon>Pseudomonadati</taxon>
        <taxon>Pseudomonadota</taxon>
        <taxon>Alphaproteobacteria</taxon>
        <taxon>Rhodobacterales</taxon>
        <taxon>Roseobacteraceae</taxon>
        <taxon>Loktanella</taxon>
    </lineage>
</organism>
<evidence type="ECO:0008006" key="3">
    <source>
        <dbReference type="Google" id="ProtNLM"/>
    </source>
</evidence>
<protein>
    <recommendedName>
        <fullName evidence="3">Winged helix-turn helix</fullName>
    </recommendedName>
</protein>